<evidence type="ECO:0000313" key="3">
    <source>
        <dbReference type="Proteomes" id="UP000041254"/>
    </source>
</evidence>
<organism evidence="2 3">
    <name type="scientific">Vitrella brassicaformis (strain CCMP3155)</name>
    <dbReference type="NCBI Taxonomy" id="1169540"/>
    <lineage>
        <taxon>Eukaryota</taxon>
        <taxon>Sar</taxon>
        <taxon>Alveolata</taxon>
        <taxon>Colpodellida</taxon>
        <taxon>Vitrellaceae</taxon>
        <taxon>Vitrella</taxon>
    </lineage>
</organism>
<feature type="compositionally biased region" description="Low complexity" evidence="1">
    <location>
        <begin position="129"/>
        <end position="147"/>
    </location>
</feature>
<feature type="compositionally biased region" description="Low complexity" evidence="1">
    <location>
        <begin position="83"/>
        <end position="103"/>
    </location>
</feature>
<feature type="compositionally biased region" description="Low complexity" evidence="1">
    <location>
        <begin position="361"/>
        <end position="386"/>
    </location>
</feature>
<feature type="compositionally biased region" description="Low complexity" evidence="1">
    <location>
        <begin position="157"/>
        <end position="171"/>
    </location>
</feature>
<keyword evidence="3" id="KW-1185">Reference proteome</keyword>
<accession>A0A0G4EM48</accession>
<reference evidence="2 3" key="1">
    <citation type="submission" date="2014-11" db="EMBL/GenBank/DDBJ databases">
        <authorList>
            <person name="Zhu J."/>
            <person name="Qi W."/>
            <person name="Song R."/>
        </authorList>
    </citation>
    <scope>NUCLEOTIDE SEQUENCE [LARGE SCALE GENOMIC DNA]</scope>
</reference>
<dbReference type="AlphaFoldDB" id="A0A0G4EM48"/>
<evidence type="ECO:0000256" key="1">
    <source>
        <dbReference type="SAM" id="MobiDB-lite"/>
    </source>
</evidence>
<feature type="compositionally biased region" description="Polar residues" evidence="1">
    <location>
        <begin position="184"/>
        <end position="193"/>
    </location>
</feature>
<dbReference type="Proteomes" id="UP000041254">
    <property type="component" value="Unassembled WGS sequence"/>
</dbReference>
<evidence type="ECO:0000313" key="2">
    <source>
        <dbReference type="EMBL" id="CEL98520.1"/>
    </source>
</evidence>
<name>A0A0G4EM48_VITBC</name>
<feature type="compositionally biased region" description="Low complexity" evidence="1">
    <location>
        <begin position="112"/>
        <end position="122"/>
    </location>
</feature>
<feature type="region of interest" description="Disordered" evidence="1">
    <location>
        <begin position="66"/>
        <end position="199"/>
    </location>
</feature>
<protein>
    <submittedName>
        <fullName evidence="2">Uncharacterized protein</fullName>
    </submittedName>
</protein>
<gene>
    <name evidence="2" type="ORF">Vbra_20538</name>
</gene>
<proteinExistence type="predicted"/>
<dbReference type="VEuPathDB" id="CryptoDB:Vbra_20538"/>
<dbReference type="OrthoDB" id="434720at2759"/>
<sequence length="392" mass="42006">MAVSLAKALRVLCCCEDALPHAEVVVQGGHLPQAAITGEALHEQLGPGEVARPGSRGFFKEEDAGIVRPPSSYVPPHHHDHPQYPYYNNTSSTTASPHHSSPSLYASGSSFPTNTPLLTHTQPLPPQHQNPNHLQHNSNSSMPSSPHHPIPAFANDSSAAALSPTTASSRSPEPHHGMGAGVGTVSNNASPSMTPEERIAERDRLQRLVKEFAKKAIKGVHCTLVDPYTGDMVPHELKLDRSITMLSLEALNSVPNTTDGGPAIRRSGVRRDRRLLEIDTIYRGTEVARKVSEPLRATATFCVGLDMKGGADGVVGDNGGGDGVDRVIFHLGDGRAREEFYTTMKILRMFAELNAKRQAEKGQQQQQQDKQGEASGSSSSAASIAAVRGNTR</sequence>
<dbReference type="EMBL" id="CDMY01000272">
    <property type="protein sequence ID" value="CEL98520.1"/>
    <property type="molecule type" value="Genomic_DNA"/>
</dbReference>
<feature type="region of interest" description="Disordered" evidence="1">
    <location>
        <begin position="356"/>
        <end position="392"/>
    </location>
</feature>
<dbReference type="InParanoid" id="A0A0G4EM48"/>